<dbReference type="Pfam" id="PF08021">
    <property type="entry name" value="FAD_binding_9"/>
    <property type="match status" value="1"/>
</dbReference>
<dbReference type="Pfam" id="PF04954">
    <property type="entry name" value="SIP"/>
    <property type="match status" value="1"/>
</dbReference>
<dbReference type="PANTHER" id="PTHR30157:SF0">
    <property type="entry name" value="NADPH-DEPENDENT FERRIC-CHELATE REDUCTASE"/>
    <property type="match status" value="1"/>
</dbReference>
<dbReference type="EMBL" id="LS483250">
    <property type="protein sequence ID" value="SQD80725.1"/>
    <property type="molecule type" value="Genomic_DNA"/>
</dbReference>
<name>A0A330M2N5_9GAMM</name>
<keyword evidence="4" id="KW-1185">Reference proteome</keyword>
<dbReference type="InterPro" id="IPR007037">
    <property type="entry name" value="SIP_rossman_dom"/>
</dbReference>
<dbReference type="InterPro" id="IPR013113">
    <property type="entry name" value="SIP_FAD-bd"/>
</dbReference>
<sequence length="293" mass="33100">MSKPTSRLLTVINNVLLTQNMQRITFKADDISDFETDSNGGYIKLLFNDNGGTDISAIAENTRPKMRTYTIRNLRQAQNEFDIDFVRHHIADSVNFENGGFASNWSQQAKVGSQISIVGPGYIKGLASDADWFFLVADMTALPALSEKLEALPFSATGYAVIEINHELDKQALIKPQGIEVIWHIKSESLNYQRNDLVDLVRAQPWKPGRVAVWSASEFDQMKGLRTYFRNEKEVAKNDIYISSYWKQGCTEDSHKIAKINDLQKSKSIATSIIRLSVVVLSIAARLKRRLRI</sequence>
<dbReference type="OrthoDB" id="9814826at2"/>
<gene>
    <name evidence="3" type="ORF">MORIYA_4273</name>
</gene>
<dbReference type="RefSeq" id="WP_112718226.1">
    <property type="nucleotide sequence ID" value="NZ_LS483250.1"/>
</dbReference>
<evidence type="ECO:0000259" key="2">
    <source>
        <dbReference type="PROSITE" id="PS51384"/>
    </source>
</evidence>
<dbReference type="Proteomes" id="UP000250163">
    <property type="component" value="Chromosome MORIYA"/>
</dbReference>
<dbReference type="SUPFAM" id="SSF63380">
    <property type="entry name" value="Riboflavin synthase domain-like"/>
    <property type="match status" value="1"/>
</dbReference>
<dbReference type="InterPro" id="IPR039374">
    <property type="entry name" value="SIP_fam"/>
</dbReference>
<dbReference type="CDD" id="cd06193">
    <property type="entry name" value="siderophore_interacting"/>
    <property type="match status" value="1"/>
</dbReference>
<dbReference type="InterPro" id="IPR017927">
    <property type="entry name" value="FAD-bd_FR_type"/>
</dbReference>
<feature type="domain" description="FAD-binding FR-type" evidence="2">
    <location>
        <begin position="4"/>
        <end position="127"/>
    </location>
</feature>
<reference evidence="4" key="1">
    <citation type="submission" date="2018-05" db="EMBL/GenBank/DDBJ databases">
        <authorList>
            <person name="Cea G.-C."/>
            <person name="William W."/>
        </authorList>
    </citation>
    <scope>NUCLEOTIDE SEQUENCE [LARGE SCALE GENOMIC DNA]</scope>
    <source>
        <strain evidence="4">DB21MT 5</strain>
    </source>
</reference>
<dbReference type="Gene3D" id="2.40.30.10">
    <property type="entry name" value="Translation factors"/>
    <property type="match status" value="1"/>
</dbReference>
<organism evidence="3 4">
    <name type="scientific">Moritella yayanosii</name>
    <dbReference type="NCBI Taxonomy" id="69539"/>
    <lineage>
        <taxon>Bacteria</taxon>
        <taxon>Pseudomonadati</taxon>
        <taxon>Pseudomonadota</taxon>
        <taxon>Gammaproteobacteria</taxon>
        <taxon>Alteromonadales</taxon>
        <taxon>Moritellaceae</taxon>
        <taxon>Moritella</taxon>
    </lineage>
</organism>
<dbReference type="PROSITE" id="PS51384">
    <property type="entry name" value="FAD_FR"/>
    <property type="match status" value="1"/>
</dbReference>
<dbReference type="KEGG" id="mya:MORIYA_4273"/>
<protein>
    <recommendedName>
        <fullName evidence="2">FAD-binding FR-type domain-containing protein</fullName>
    </recommendedName>
</protein>
<comment type="similarity">
    <text evidence="1">Belongs to the SIP oxidoreductase family.</text>
</comment>
<dbReference type="GO" id="GO:0016491">
    <property type="term" value="F:oxidoreductase activity"/>
    <property type="evidence" value="ECO:0007669"/>
    <property type="project" value="InterPro"/>
</dbReference>
<evidence type="ECO:0000313" key="4">
    <source>
        <dbReference type="Proteomes" id="UP000250163"/>
    </source>
</evidence>
<evidence type="ECO:0000256" key="1">
    <source>
        <dbReference type="ARBA" id="ARBA00035644"/>
    </source>
</evidence>
<dbReference type="InterPro" id="IPR017938">
    <property type="entry name" value="Riboflavin_synthase-like_b-brl"/>
</dbReference>
<dbReference type="InterPro" id="IPR039261">
    <property type="entry name" value="FNR_nucleotide-bd"/>
</dbReference>
<dbReference type="PANTHER" id="PTHR30157">
    <property type="entry name" value="FERRIC REDUCTASE, NADPH-DEPENDENT"/>
    <property type="match status" value="1"/>
</dbReference>
<proteinExistence type="inferred from homology"/>
<dbReference type="AlphaFoldDB" id="A0A330M2N5"/>
<accession>A0A330M2N5</accession>
<dbReference type="Gene3D" id="3.40.50.80">
    <property type="entry name" value="Nucleotide-binding domain of ferredoxin-NADP reductase (FNR) module"/>
    <property type="match status" value="1"/>
</dbReference>
<evidence type="ECO:0000313" key="3">
    <source>
        <dbReference type="EMBL" id="SQD80725.1"/>
    </source>
</evidence>